<accession>A0ABV3TQL9</accession>
<dbReference type="EMBL" id="JBFRYB010000001">
    <property type="protein sequence ID" value="MEX1663886.1"/>
    <property type="molecule type" value="Genomic_DNA"/>
</dbReference>
<keyword evidence="2" id="KW-1185">Reference proteome</keyword>
<dbReference type="Proteomes" id="UP001557484">
    <property type="component" value="Unassembled WGS sequence"/>
</dbReference>
<sequence>MKYWRMQLHPDEGKSSGFYSHQSVAAGFIGLDFATDTGDLLAEDHSEILSSQKDYVDFAQKMEVGDKVLVISHHFPLALVTVDSEYNYIRRTEPKIGVWFRHFRRIKDVVYYSDFKTNAKSWDQYIMTDTISILKDPNSKSYKLIERMSTVET</sequence>
<organism evidence="1 2">
    <name type="scientific">Zhongshania arctica</name>
    <dbReference type="NCBI Taxonomy" id="3238302"/>
    <lineage>
        <taxon>Bacteria</taxon>
        <taxon>Pseudomonadati</taxon>
        <taxon>Pseudomonadota</taxon>
        <taxon>Gammaproteobacteria</taxon>
        <taxon>Cellvibrionales</taxon>
        <taxon>Spongiibacteraceae</taxon>
        <taxon>Zhongshania</taxon>
    </lineage>
</organism>
<reference evidence="1 2" key="1">
    <citation type="journal article" date="2011" name="Int. J. Syst. Evol. Microbiol.">
        <title>Zhongshania antarctica gen. nov., sp. nov. and Zhongshania guokunii sp. nov., gammaproteobacteria respectively isolated from coastal attached (fast) ice and surface seawater of the Antarctic.</title>
        <authorList>
            <person name="Li H.J."/>
            <person name="Zhang X.Y."/>
            <person name="Chen C.X."/>
            <person name="Zhang Y.J."/>
            <person name="Gao Z.M."/>
            <person name="Yu Y."/>
            <person name="Chen X.L."/>
            <person name="Chen B."/>
            <person name="Zhang Y.Z."/>
        </authorList>
    </citation>
    <scope>NUCLEOTIDE SEQUENCE [LARGE SCALE GENOMIC DNA]</scope>
    <source>
        <strain evidence="1 2">R06B22</strain>
    </source>
</reference>
<name>A0ABV3TQL9_9GAMM</name>
<comment type="caution">
    <text evidence="1">The sequence shown here is derived from an EMBL/GenBank/DDBJ whole genome shotgun (WGS) entry which is preliminary data.</text>
</comment>
<protein>
    <submittedName>
        <fullName evidence="1">Uncharacterized protein</fullName>
    </submittedName>
</protein>
<proteinExistence type="predicted"/>
<dbReference type="RefSeq" id="WP_368374015.1">
    <property type="nucleotide sequence ID" value="NZ_JBFRYB010000001.1"/>
</dbReference>
<evidence type="ECO:0000313" key="1">
    <source>
        <dbReference type="EMBL" id="MEX1663886.1"/>
    </source>
</evidence>
<evidence type="ECO:0000313" key="2">
    <source>
        <dbReference type="Proteomes" id="UP001557484"/>
    </source>
</evidence>
<gene>
    <name evidence="1" type="ORF">AB4875_00230</name>
</gene>